<evidence type="ECO:0000256" key="1">
    <source>
        <dbReference type="SAM" id="MobiDB-lite"/>
    </source>
</evidence>
<keyword evidence="4" id="KW-1185">Reference proteome</keyword>
<evidence type="ECO:0000256" key="2">
    <source>
        <dbReference type="SAM" id="Phobius"/>
    </source>
</evidence>
<feature type="region of interest" description="Disordered" evidence="1">
    <location>
        <begin position="421"/>
        <end position="501"/>
    </location>
</feature>
<dbReference type="InterPro" id="IPR052145">
    <property type="entry name" value="Mediator/Homeobox_domain"/>
</dbReference>
<feature type="compositionally biased region" description="Low complexity" evidence="1">
    <location>
        <begin position="645"/>
        <end position="664"/>
    </location>
</feature>
<dbReference type="PANTHER" id="PTHR24330:SF19">
    <property type="entry name" value="MEDIATOR OF RNA POLYMERASE II TRANSCRIPTION SUBUNIT 29"/>
    <property type="match status" value="1"/>
</dbReference>
<name>A0A813GJ76_POLGL</name>
<accession>A0A813GJ76</accession>
<dbReference type="EMBL" id="CAJNNV010028596">
    <property type="protein sequence ID" value="CAE8625156.1"/>
    <property type="molecule type" value="Genomic_DNA"/>
</dbReference>
<feature type="compositionally biased region" description="Polar residues" evidence="1">
    <location>
        <begin position="456"/>
        <end position="471"/>
    </location>
</feature>
<comment type="caution">
    <text evidence="3">The sequence shown here is derived from an EMBL/GenBank/DDBJ whole genome shotgun (WGS) entry which is preliminary data.</text>
</comment>
<dbReference type="AlphaFoldDB" id="A0A813GJ76"/>
<feature type="transmembrane region" description="Helical" evidence="2">
    <location>
        <begin position="23"/>
        <end position="46"/>
    </location>
</feature>
<feature type="compositionally biased region" description="Low complexity" evidence="1">
    <location>
        <begin position="473"/>
        <end position="487"/>
    </location>
</feature>
<dbReference type="Proteomes" id="UP000654075">
    <property type="component" value="Unassembled WGS sequence"/>
</dbReference>
<reference evidence="3" key="1">
    <citation type="submission" date="2021-02" db="EMBL/GenBank/DDBJ databases">
        <authorList>
            <person name="Dougan E. K."/>
            <person name="Rhodes N."/>
            <person name="Thang M."/>
            <person name="Chan C."/>
        </authorList>
    </citation>
    <scope>NUCLEOTIDE SEQUENCE</scope>
</reference>
<keyword evidence="2" id="KW-0812">Transmembrane</keyword>
<feature type="compositionally biased region" description="Acidic residues" evidence="1">
    <location>
        <begin position="673"/>
        <end position="682"/>
    </location>
</feature>
<proteinExistence type="predicted"/>
<feature type="compositionally biased region" description="Basic residues" evidence="1">
    <location>
        <begin position="631"/>
        <end position="644"/>
    </location>
</feature>
<organism evidence="3 4">
    <name type="scientific">Polarella glacialis</name>
    <name type="common">Dinoflagellate</name>
    <dbReference type="NCBI Taxonomy" id="89957"/>
    <lineage>
        <taxon>Eukaryota</taxon>
        <taxon>Sar</taxon>
        <taxon>Alveolata</taxon>
        <taxon>Dinophyceae</taxon>
        <taxon>Suessiales</taxon>
        <taxon>Suessiaceae</taxon>
        <taxon>Polarella</taxon>
    </lineage>
</organism>
<keyword evidence="2" id="KW-1133">Transmembrane helix</keyword>
<sequence>MSCQLLDSSLAPMSCNQPIDDGLLVGFSVNVATKAAFLILFAFHLWSERSSIQGASWHRVVDFVRGVVMPDRPPELADAFFEIRMDFCRTMHLLGRRIVPLMMGLGLCFSSDEEIFSPNRVLLTVFYGGCLLFDVDMLRRKPWLINAPPYFVYALTSVPLVFLPCSPLFFTFATQRAVVGVYAGILFCDTRKAAVCSLGMFALRMHSFPRQAQCAFRTELIEGVDHYWSYFQSELIGFCLSLIIFYVVEQWIHDRLWALFEKNSAAENSKMAASVLLSALCDADLALDRELRIVGPCTRLVQLLSSAFLTHSTRALDGLEFPSMLHEADQPRFFHFIEASVQCGGRFTRYQGIAPPSSIQVRIDGGNGSQGVKVELFLVSLPNCNEAGQPCHLIGLKDASEVPGLGFNSPEHTHVSAAASEDAVVLPGSSEQQGHLCGARSEQDPAEDSHRPARMTPSSTQAASESRQRSFVSRATSDSSSEASRSSGHTTRSARLDEADMPEIKSISVEIDAGSPDLTMFSVTIAFNVEAFQGNLAVGRPSLSAWLTEDSKSPCRDWLLAMVNEWYNGRSLPDLCPRLSLHYPGQDPDLRLAASTVEVAEVEEEEDTDVPSSGIALRLKLSNFTYYRKRSRAAPPRFSKRRLRQQQQQQSQKQQQQKQQQQQSEMPHAMPSIDEDAAVSVG</sequence>
<feature type="region of interest" description="Disordered" evidence="1">
    <location>
        <begin position="631"/>
        <end position="682"/>
    </location>
</feature>
<evidence type="ECO:0000313" key="4">
    <source>
        <dbReference type="Proteomes" id="UP000654075"/>
    </source>
</evidence>
<gene>
    <name evidence="3" type="ORF">PGLA1383_LOCUS42188</name>
</gene>
<dbReference type="PANTHER" id="PTHR24330">
    <property type="entry name" value="HOMEOBOX PROTEIN BARH-LIKE"/>
    <property type="match status" value="1"/>
</dbReference>
<evidence type="ECO:0000313" key="3">
    <source>
        <dbReference type="EMBL" id="CAE8625156.1"/>
    </source>
</evidence>
<feature type="transmembrane region" description="Helical" evidence="2">
    <location>
        <begin position="150"/>
        <end position="170"/>
    </location>
</feature>
<keyword evidence="2" id="KW-0472">Membrane</keyword>
<feature type="compositionally biased region" description="Basic and acidic residues" evidence="1">
    <location>
        <begin position="441"/>
        <end position="451"/>
    </location>
</feature>
<protein>
    <submittedName>
        <fullName evidence="3">Uncharacterized protein</fullName>
    </submittedName>
</protein>